<feature type="signal peptide" evidence="2">
    <location>
        <begin position="1"/>
        <end position="16"/>
    </location>
</feature>
<feature type="compositionally biased region" description="Basic and acidic residues" evidence="1">
    <location>
        <begin position="306"/>
        <end position="318"/>
    </location>
</feature>
<organism evidence="3 4">
    <name type="scientific">Artemia franciscana</name>
    <name type="common">Brine shrimp</name>
    <name type="synonym">Artemia sanfranciscana</name>
    <dbReference type="NCBI Taxonomy" id="6661"/>
    <lineage>
        <taxon>Eukaryota</taxon>
        <taxon>Metazoa</taxon>
        <taxon>Ecdysozoa</taxon>
        <taxon>Arthropoda</taxon>
        <taxon>Crustacea</taxon>
        <taxon>Branchiopoda</taxon>
        <taxon>Anostraca</taxon>
        <taxon>Artemiidae</taxon>
        <taxon>Artemia</taxon>
    </lineage>
</organism>
<evidence type="ECO:0000256" key="2">
    <source>
        <dbReference type="SAM" id="SignalP"/>
    </source>
</evidence>
<accession>A0AA88HWT8</accession>
<sequence>MQLWIISLATVSVAVAAPAFPNDDQFESFSEVYDDNIAMPSSVHRRFQAPVQRVPAEFGHTIESANYRNMLRNPNYAMQQRLPLRNQNKMYQSTYFPSEDYFYNPFQNQQFYFRGQQYYPRVNPYEEFDYQFDYPQVVFFSIRQPYNRNPYLSDAPRPYPLATFNPTVPQEETNREQDAVTPVYIETPFGNSGDLSNNKAETEISEKPVDGVAEQRGEVDEIILQKESAVQFGDEELELRIAADDETKATIESSAEMAMEDEFEGSGKRSMDLAESAIIEAASEEEEDDDDDLSVRNPFPEAFLENSKDNEELKNVIG</sequence>
<evidence type="ECO:0000313" key="3">
    <source>
        <dbReference type="EMBL" id="KAK2715509.1"/>
    </source>
</evidence>
<keyword evidence="4" id="KW-1185">Reference proteome</keyword>
<feature type="compositionally biased region" description="Acidic residues" evidence="1">
    <location>
        <begin position="282"/>
        <end position="292"/>
    </location>
</feature>
<protein>
    <submittedName>
        <fullName evidence="3">Uncharacterized protein</fullName>
    </submittedName>
</protein>
<gene>
    <name evidence="3" type="ORF">QYM36_010198</name>
</gene>
<dbReference type="Proteomes" id="UP001187531">
    <property type="component" value="Unassembled WGS sequence"/>
</dbReference>
<proteinExistence type="predicted"/>
<dbReference type="AlphaFoldDB" id="A0AA88HWT8"/>
<feature type="region of interest" description="Disordered" evidence="1">
    <location>
        <begin position="254"/>
        <end position="318"/>
    </location>
</feature>
<evidence type="ECO:0000313" key="4">
    <source>
        <dbReference type="Proteomes" id="UP001187531"/>
    </source>
</evidence>
<name>A0AA88HWT8_ARTSF</name>
<reference evidence="3" key="1">
    <citation type="submission" date="2023-07" db="EMBL/GenBank/DDBJ databases">
        <title>Chromosome-level genome assembly of Artemia franciscana.</title>
        <authorList>
            <person name="Jo E."/>
        </authorList>
    </citation>
    <scope>NUCLEOTIDE SEQUENCE</scope>
    <source>
        <tissue evidence="3">Whole body</tissue>
    </source>
</reference>
<evidence type="ECO:0000256" key="1">
    <source>
        <dbReference type="SAM" id="MobiDB-lite"/>
    </source>
</evidence>
<feature type="chain" id="PRO_5041720162" evidence="2">
    <location>
        <begin position="17"/>
        <end position="318"/>
    </location>
</feature>
<comment type="caution">
    <text evidence="3">The sequence shown here is derived from an EMBL/GenBank/DDBJ whole genome shotgun (WGS) entry which is preliminary data.</text>
</comment>
<keyword evidence="2" id="KW-0732">Signal</keyword>
<dbReference type="EMBL" id="JAVRJZ010000012">
    <property type="protein sequence ID" value="KAK2715509.1"/>
    <property type="molecule type" value="Genomic_DNA"/>
</dbReference>